<dbReference type="EMBL" id="FXTN01000013">
    <property type="protein sequence ID" value="SMO96147.1"/>
    <property type="molecule type" value="Genomic_DNA"/>
</dbReference>
<name>A0A521FIW7_9SPHI</name>
<gene>
    <name evidence="1" type="ORF">SAMN06265348_11311</name>
</gene>
<protein>
    <submittedName>
        <fullName evidence="1">Uncharacterized protein</fullName>
    </submittedName>
</protein>
<accession>A0A521FIW7</accession>
<evidence type="ECO:0000313" key="1">
    <source>
        <dbReference type="EMBL" id="SMO96147.1"/>
    </source>
</evidence>
<dbReference type="OrthoDB" id="757813at2"/>
<dbReference type="Proteomes" id="UP000320300">
    <property type="component" value="Unassembled WGS sequence"/>
</dbReference>
<proteinExistence type="predicted"/>
<dbReference type="AlphaFoldDB" id="A0A521FIW7"/>
<evidence type="ECO:0000313" key="2">
    <source>
        <dbReference type="Proteomes" id="UP000320300"/>
    </source>
</evidence>
<reference evidence="1 2" key="1">
    <citation type="submission" date="2017-05" db="EMBL/GenBank/DDBJ databases">
        <authorList>
            <person name="Varghese N."/>
            <person name="Submissions S."/>
        </authorList>
    </citation>
    <scope>NUCLEOTIDE SEQUENCE [LARGE SCALE GENOMIC DNA]</scope>
    <source>
        <strain evidence="1 2">DSM 19036</strain>
    </source>
</reference>
<keyword evidence="2" id="KW-1185">Reference proteome</keyword>
<organism evidence="1 2">
    <name type="scientific">Pedobacter westerhofensis</name>
    <dbReference type="NCBI Taxonomy" id="425512"/>
    <lineage>
        <taxon>Bacteria</taxon>
        <taxon>Pseudomonadati</taxon>
        <taxon>Bacteroidota</taxon>
        <taxon>Sphingobacteriia</taxon>
        <taxon>Sphingobacteriales</taxon>
        <taxon>Sphingobacteriaceae</taxon>
        <taxon>Pedobacter</taxon>
    </lineage>
</organism>
<sequence length="167" mass="18815">MKKFLVVCAVLFIVNMGCKKMNADGGGLCGCSPIEGPELDLVIRNAAGDDLLSDKTSGAYTKDNIQVYRKDENGKIIPIIFAVRPQFSYGDEKFKYNFLYISAIRYNQDTQTDVIYLKLADHQPVELTLKLKLQGRFSVQQLLADQKEVEKDNGTVAKFSAIYYLNR</sequence>
<dbReference type="RefSeq" id="WP_142530451.1">
    <property type="nucleotide sequence ID" value="NZ_CBCSJO010000012.1"/>
</dbReference>